<evidence type="ECO:0000313" key="4">
    <source>
        <dbReference type="EMBL" id="SEL40166.1"/>
    </source>
</evidence>
<protein>
    <submittedName>
        <fullName evidence="4">Transposase</fullName>
    </submittedName>
</protein>
<dbReference type="InterPro" id="IPR002559">
    <property type="entry name" value="Transposase_11"/>
</dbReference>
<dbReference type="Pfam" id="PF05598">
    <property type="entry name" value="DUF772"/>
    <property type="match status" value="1"/>
</dbReference>
<dbReference type="Proteomes" id="UP000199081">
    <property type="component" value="Unassembled WGS sequence"/>
</dbReference>
<keyword evidence="5" id="KW-1185">Reference proteome</keyword>
<dbReference type="InterPro" id="IPR008490">
    <property type="entry name" value="Transposase_InsH_N"/>
</dbReference>
<dbReference type="GO" id="GO:0006313">
    <property type="term" value="P:DNA transposition"/>
    <property type="evidence" value="ECO:0007669"/>
    <property type="project" value="InterPro"/>
</dbReference>
<evidence type="ECO:0000313" key="5">
    <source>
        <dbReference type="Proteomes" id="UP000199081"/>
    </source>
</evidence>
<accession>A0A1H7PX78</accession>
<feature type="domain" description="Transposase IS4-like" evidence="2">
    <location>
        <begin position="271"/>
        <end position="503"/>
    </location>
</feature>
<feature type="domain" description="Transposase InsH N-terminal" evidence="3">
    <location>
        <begin position="15"/>
        <end position="104"/>
    </location>
</feature>
<organism evidence="4 5">
    <name type="scientific">Alkalibacterium pelagium</name>
    <dbReference type="NCBI Taxonomy" id="426702"/>
    <lineage>
        <taxon>Bacteria</taxon>
        <taxon>Bacillati</taxon>
        <taxon>Bacillota</taxon>
        <taxon>Bacilli</taxon>
        <taxon>Lactobacillales</taxon>
        <taxon>Carnobacteriaceae</taxon>
        <taxon>Alkalibacterium</taxon>
    </lineage>
</organism>
<gene>
    <name evidence="4" type="ORF">SAMN04488099_1291</name>
</gene>
<sequence>MYTQYTMNQTTLPLEIDSLLPNNHIIYSINEVVEDLDDAHYRLIENDFGRPAYHPKVLLKALLFAYSEGVFSGRKIEKMMQENLAMHWLTGQTLVSYRTINRFRVSDVTKTIIQDLYCTFTIRLKQEKLIEGQSIFIDGTKFEANANKYTFVWKKAVDRFYPRLKAKEIEYYKEEIEPLIDQAVERDHHQEFSKEDITALHHLLEEELEKVENEITSSQEKEKLSQLKKKRRALKKHRNRLKNDFIPREQKYEDYYGTFEGRNSFSKTDKDATFMRMKDDHMMNGQLKPGYNIQIATENQFVLHTQVYPNPTDTNTLIPFLDSLPELIKPSNHIVADAGYGSQENLDYLEQSCWTGLVKYGMYEKEQKKKYLKSDKNLDNWIYDEEQNTYSHPDGTLYVHGYIRRQKTSTGYIKFSHVYHSSDPTYRNGKKSLWINYEYEEQKLKIKEQLSTEEGATLYRQRKIDVEPTFGQVKANLGFTRFSVRGQSKVENETNLIFMANNLRKYNKRRG</sequence>
<dbReference type="InterPro" id="IPR047629">
    <property type="entry name" value="IS1182_transpos"/>
</dbReference>
<keyword evidence="1" id="KW-0175">Coiled coil</keyword>
<dbReference type="GO" id="GO:0003677">
    <property type="term" value="F:DNA binding"/>
    <property type="evidence" value="ECO:0007669"/>
    <property type="project" value="InterPro"/>
</dbReference>
<proteinExistence type="predicted"/>
<dbReference type="RefSeq" id="WP_091483123.1">
    <property type="nucleotide sequence ID" value="NZ_BJYC01000038.1"/>
</dbReference>
<reference evidence="5" key="1">
    <citation type="submission" date="2016-10" db="EMBL/GenBank/DDBJ databases">
        <authorList>
            <person name="Varghese N."/>
            <person name="Submissions S."/>
        </authorList>
    </citation>
    <scope>NUCLEOTIDE SEQUENCE [LARGE SCALE GENOMIC DNA]</scope>
    <source>
        <strain evidence="5">DSM 19183</strain>
    </source>
</reference>
<dbReference type="AlphaFoldDB" id="A0A1H7PX78"/>
<feature type="coiled-coil region" evidence="1">
    <location>
        <begin position="194"/>
        <end position="244"/>
    </location>
</feature>
<dbReference type="OrthoDB" id="2163600at2"/>
<dbReference type="NCBIfam" id="NF033551">
    <property type="entry name" value="transpos_IS1182"/>
    <property type="match status" value="1"/>
</dbReference>
<evidence type="ECO:0000259" key="2">
    <source>
        <dbReference type="Pfam" id="PF01609"/>
    </source>
</evidence>
<dbReference type="EMBL" id="FNZU01000029">
    <property type="protein sequence ID" value="SEL40166.1"/>
    <property type="molecule type" value="Genomic_DNA"/>
</dbReference>
<dbReference type="Pfam" id="PF01609">
    <property type="entry name" value="DDE_Tnp_1"/>
    <property type="match status" value="1"/>
</dbReference>
<dbReference type="GO" id="GO:0004803">
    <property type="term" value="F:transposase activity"/>
    <property type="evidence" value="ECO:0007669"/>
    <property type="project" value="InterPro"/>
</dbReference>
<name>A0A1H7PX78_9LACT</name>
<evidence type="ECO:0000256" key="1">
    <source>
        <dbReference type="SAM" id="Coils"/>
    </source>
</evidence>
<dbReference type="PANTHER" id="PTHR33408:SF2">
    <property type="entry name" value="TRANSPOSASE DDE DOMAIN-CONTAINING PROTEIN"/>
    <property type="match status" value="1"/>
</dbReference>
<evidence type="ECO:0000259" key="3">
    <source>
        <dbReference type="Pfam" id="PF05598"/>
    </source>
</evidence>
<dbReference type="PANTHER" id="PTHR33408">
    <property type="entry name" value="TRANSPOSASE"/>
    <property type="match status" value="1"/>
</dbReference>